<dbReference type="PROSITE" id="PS51192">
    <property type="entry name" value="HELICASE_ATP_BIND_1"/>
    <property type="match status" value="1"/>
</dbReference>
<organism evidence="16 17">
    <name type="scientific">Erysipelothrix rhusiopathiae ATCC 19414</name>
    <dbReference type="NCBI Taxonomy" id="525280"/>
    <lineage>
        <taxon>Bacteria</taxon>
        <taxon>Bacillati</taxon>
        <taxon>Bacillota</taxon>
        <taxon>Erysipelotrichia</taxon>
        <taxon>Erysipelotrichales</taxon>
        <taxon>Erysipelotrichaceae</taxon>
        <taxon>Erysipelothrix</taxon>
    </lineage>
</organism>
<evidence type="ECO:0000259" key="15">
    <source>
        <dbReference type="PROSITE" id="PS51195"/>
    </source>
</evidence>
<dbReference type="InterPro" id="IPR014014">
    <property type="entry name" value="RNA_helicase_DEAD_Q_motif"/>
</dbReference>
<dbReference type="SUPFAM" id="SSF52540">
    <property type="entry name" value="P-loop containing nucleoside triphosphate hydrolases"/>
    <property type="match status" value="1"/>
</dbReference>
<dbReference type="PROSITE" id="PS51194">
    <property type="entry name" value="HELICASE_CTER"/>
    <property type="match status" value="1"/>
</dbReference>
<dbReference type="PANTHER" id="PTHR47963">
    <property type="entry name" value="DEAD-BOX ATP-DEPENDENT RNA HELICASE 47, MITOCHONDRIAL"/>
    <property type="match status" value="1"/>
</dbReference>
<accession>E7FWK6</accession>
<evidence type="ECO:0000313" key="16">
    <source>
        <dbReference type="EMBL" id="EFY08617.1"/>
    </source>
</evidence>
<proteinExistence type="inferred from homology"/>
<evidence type="ECO:0000256" key="5">
    <source>
        <dbReference type="ARBA" id="ARBA00022806"/>
    </source>
</evidence>
<dbReference type="SMART" id="SM00487">
    <property type="entry name" value="DEXDc"/>
    <property type="match status" value="1"/>
</dbReference>
<evidence type="ECO:0000256" key="11">
    <source>
        <dbReference type="RuleBase" id="RU000492"/>
    </source>
</evidence>
<keyword evidence="17" id="KW-1185">Reference proteome</keyword>
<evidence type="ECO:0000256" key="9">
    <source>
        <dbReference type="ARBA" id="ARBA00067932"/>
    </source>
</evidence>
<dbReference type="STRING" id="1648.A2I91_00650"/>
<feature type="compositionally biased region" description="Basic and acidic residues" evidence="12">
    <location>
        <begin position="553"/>
        <end position="594"/>
    </location>
</feature>
<dbReference type="GO" id="GO:0033592">
    <property type="term" value="F:RNA strand annealing activity"/>
    <property type="evidence" value="ECO:0007669"/>
    <property type="project" value="TreeGrafter"/>
</dbReference>
<dbReference type="Gene3D" id="3.40.50.300">
    <property type="entry name" value="P-loop containing nucleotide triphosphate hydrolases"/>
    <property type="match status" value="2"/>
</dbReference>
<evidence type="ECO:0000259" key="13">
    <source>
        <dbReference type="PROSITE" id="PS51192"/>
    </source>
</evidence>
<name>E7FWK6_ERYRH</name>
<dbReference type="GO" id="GO:0005524">
    <property type="term" value="F:ATP binding"/>
    <property type="evidence" value="ECO:0007669"/>
    <property type="project" value="UniProtKB-KW"/>
</dbReference>
<dbReference type="InterPro" id="IPR012677">
    <property type="entry name" value="Nucleotide-bd_a/b_plait_sf"/>
</dbReference>
<evidence type="ECO:0000256" key="2">
    <source>
        <dbReference type="ARBA" id="ARBA00022490"/>
    </source>
</evidence>
<evidence type="ECO:0000256" key="8">
    <source>
        <dbReference type="ARBA" id="ARBA00047984"/>
    </source>
</evidence>
<dbReference type="PROSITE" id="PS00039">
    <property type="entry name" value="DEAD_ATP_HELICASE"/>
    <property type="match status" value="1"/>
</dbReference>
<dbReference type="Gene3D" id="3.30.70.330">
    <property type="match status" value="1"/>
</dbReference>
<evidence type="ECO:0000256" key="7">
    <source>
        <dbReference type="ARBA" id="ARBA00038437"/>
    </source>
</evidence>
<dbReference type="Pfam" id="PF00270">
    <property type="entry name" value="DEAD"/>
    <property type="match status" value="1"/>
</dbReference>
<evidence type="ECO:0000256" key="3">
    <source>
        <dbReference type="ARBA" id="ARBA00022741"/>
    </source>
</evidence>
<dbReference type="InterPro" id="IPR014001">
    <property type="entry name" value="Helicase_ATP-bd"/>
</dbReference>
<gene>
    <name evidence="16" type="primary">deaD</name>
    <name evidence="16" type="ORF">HMPREF0357_10724</name>
</gene>
<dbReference type="Pfam" id="PF00271">
    <property type="entry name" value="Helicase_C"/>
    <property type="match status" value="1"/>
</dbReference>
<dbReference type="Pfam" id="PF03880">
    <property type="entry name" value="DbpA"/>
    <property type="match status" value="1"/>
</dbReference>
<dbReference type="EC" id="3.6.4.13" evidence="1"/>
<keyword evidence="6 11" id="KW-0067">ATP-binding</keyword>
<feature type="domain" description="Helicase ATP-binding" evidence="13">
    <location>
        <begin position="48"/>
        <end position="220"/>
    </location>
</feature>
<dbReference type="InterPro" id="IPR027417">
    <property type="entry name" value="P-loop_NTPase"/>
</dbReference>
<reference evidence="16" key="1">
    <citation type="submission" date="2011-01" db="EMBL/GenBank/DDBJ databases">
        <authorList>
            <person name="Muzny D."/>
            <person name="Qin X."/>
            <person name="Buhay C."/>
            <person name="Dugan-Rocha S."/>
            <person name="Ding Y."/>
            <person name="Chen G."/>
            <person name="Hawes A."/>
            <person name="Holder M."/>
            <person name="Jhangiani S."/>
            <person name="Johnson A."/>
            <person name="Khan Z."/>
            <person name="Li Z."/>
            <person name="Liu W."/>
            <person name="Liu X."/>
            <person name="Perez L."/>
            <person name="Shen H."/>
            <person name="Wang Q."/>
            <person name="Watt J."/>
            <person name="Xi L."/>
            <person name="Xin Y."/>
            <person name="Zhou J."/>
            <person name="Deng J."/>
            <person name="Jiang H."/>
            <person name="Liu Y."/>
            <person name="Qu J."/>
            <person name="Song X.-Z."/>
            <person name="Zhang L."/>
            <person name="Villasana D."/>
            <person name="Johnson A."/>
            <person name="Liu J."/>
            <person name="Liyanage D."/>
            <person name="Lorensuhewa L."/>
            <person name="Robinson T."/>
            <person name="Song A."/>
            <person name="Song B.-B."/>
            <person name="Dinh H."/>
            <person name="Thornton R."/>
            <person name="Coyle M."/>
            <person name="Francisco L."/>
            <person name="Jackson L."/>
            <person name="Javaid M."/>
            <person name="Korchina V."/>
            <person name="Kovar C."/>
            <person name="Mata R."/>
            <person name="Mathew T."/>
            <person name="Ngo R."/>
            <person name="Nguyen L."/>
            <person name="Nguyen N."/>
            <person name="Okwuonu G."/>
            <person name="Ongeri F."/>
            <person name="Pham C."/>
            <person name="Simmons D."/>
            <person name="Wilczek-Boney K."/>
            <person name="Hale W."/>
            <person name="Jakkamsetti A."/>
            <person name="Pham P."/>
            <person name="Ruth R."/>
            <person name="San Lucas F."/>
            <person name="Warren J."/>
            <person name="Zhang J."/>
            <person name="Zhao Z."/>
            <person name="Zhou C."/>
            <person name="Zhu D."/>
            <person name="Lee S."/>
            <person name="Bess C."/>
            <person name="Blankenburg K."/>
            <person name="Forbes L."/>
            <person name="Fu Q."/>
            <person name="Gubbala S."/>
            <person name="Hirani K."/>
            <person name="Jayaseelan J.C."/>
            <person name="Lara F."/>
            <person name="Munidasa M."/>
            <person name="Palculict T."/>
            <person name="Patil S."/>
            <person name="Pu L.-L."/>
            <person name="Saada N."/>
            <person name="Tang L."/>
            <person name="Weissenberger G."/>
            <person name="Zhu Y."/>
            <person name="Hemphill L."/>
            <person name="Shang Y."/>
            <person name="Youmans B."/>
            <person name="Ayvaz T."/>
            <person name="Ross M."/>
            <person name="Santibanez J."/>
            <person name="Aqrawi P."/>
            <person name="Gross S."/>
            <person name="Joshi V."/>
            <person name="Fowler G."/>
            <person name="Nazareth L."/>
            <person name="Reid J."/>
            <person name="Worley K."/>
            <person name="Petrosino J."/>
            <person name="Highlander S."/>
            <person name="Gibbs R."/>
        </authorList>
    </citation>
    <scope>NUCLEOTIDE SEQUENCE [LARGE SCALE GENOMIC DNA]</scope>
    <source>
        <strain evidence="16">ATCC 19414</strain>
    </source>
</reference>
<dbReference type="CDD" id="cd00268">
    <property type="entry name" value="DEADc"/>
    <property type="match status" value="1"/>
</dbReference>
<keyword evidence="4 11" id="KW-0378">Hydrolase</keyword>
<sequence>MIMVYYHGVLKEVGKLMTFKELELEEEIVRAVTEKGYEEPTDIQSQAIPILLGNHDLLAQSQTGTGKTAAFGLPMLSLTQPGDKKRTNSLILCPTRELCMQVAEEMRSFSKYKQGVNIACVYGGSPIDKQIRDLKRGADIVVATPGRLMDHIRRKTIRLDDCRHIVLDEADEMLNMGFIEDIEEIFSFLPEERQFAFFSATMPKEIVKLSEKFLVEPERITLSRNNLTVSRIKQIYYTVESRDKVDLTIQLLQLHKTSGTMIFCNTKKMVDELTTQLNKAGFPALGLHGDMKQEMRSMVMSRFKKGMVSVLIATDVAARGIDVDSMDVVINYDIPQELEYYVHRIGRTGRAGKEGLAITLVSRRQRYAIKQIERLSNSTIVETPLPTKEQLNDLMVDQLAREIRKWNDHEQGKLFNIAYEGLRNENFTQEEIIVAFINKMISESNLEAIKVSKQKDVKNKGEISRIGLSVGDRDGIAAAHLVSAIATASGIRGKDIGRIKIDDNESTVEVPREFAQDIINKLSDTKINSKDVTVTMVDEFAQPTPRGGRNGRGGRDSRRGGGNDRRRDGGGRRDGGRRDGAKRSSDHGRRSNKG</sequence>
<feature type="short sequence motif" description="Q motif" evidence="10">
    <location>
        <begin position="17"/>
        <end position="45"/>
    </location>
</feature>
<dbReference type="InterPro" id="IPR000629">
    <property type="entry name" value="RNA-helicase_DEAD-box_CS"/>
</dbReference>
<dbReference type="CDD" id="cd12252">
    <property type="entry name" value="RRM_DbpA"/>
    <property type="match status" value="1"/>
</dbReference>
<dbReference type="Proteomes" id="UP000003028">
    <property type="component" value="Unassembled WGS sequence"/>
</dbReference>
<dbReference type="InterPro" id="IPR011545">
    <property type="entry name" value="DEAD/DEAH_box_helicase_dom"/>
</dbReference>
<dbReference type="GO" id="GO:0005840">
    <property type="term" value="C:ribosome"/>
    <property type="evidence" value="ECO:0007669"/>
    <property type="project" value="TreeGrafter"/>
</dbReference>
<dbReference type="InterPro" id="IPR001650">
    <property type="entry name" value="Helicase_C-like"/>
</dbReference>
<dbReference type="GO" id="GO:0003724">
    <property type="term" value="F:RNA helicase activity"/>
    <property type="evidence" value="ECO:0007669"/>
    <property type="project" value="UniProtKB-EC"/>
</dbReference>
<dbReference type="InterPro" id="IPR050547">
    <property type="entry name" value="DEAD_box_RNA_helicases"/>
</dbReference>
<evidence type="ECO:0000256" key="4">
    <source>
        <dbReference type="ARBA" id="ARBA00022801"/>
    </source>
</evidence>
<dbReference type="PROSITE" id="PS51195">
    <property type="entry name" value="Q_MOTIF"/>
    <property type="match status" value="1"/>
</dbReference>
<dbReference type="AlphaFoldDB" id="E7FWK6"/>
<dbReference type="SMART" id="SM00490">
    <property type="entry name" value="HELICc"/>
    <property type="match status" value="1"/>
</dbReference>
<dbReference type="CDD" id="cd18787">
    <property type="entry name" value="SF2_C_DEAD"/>
    <property type="match status" value="1"/>
</dbReference>
<evidence type="ECO:0000259" key="14">
    <source>
        <dbReference type="PROSITE" id="PS51194"/>
    </source>
</evidence>
<dbReference type="GO" id="GO:0005829">
    <property type="term" value="C:cytosol"/>
    <property type="evidence" value="ECO:0007669"/>
    <property type="project" value="TreeGrafter"/>
</dbReference>
<dbReference type="InterPro" id="IPR044742">
    <property type="entry name" value="DEAD/DEAH_RhlB"/>
</dbReference>
<keyword evidence="5 11" id="KW-0347">Helicase</keyword>
<comment type="caution">
    <text evidence="16">The sequence shown here is derived from an EMBL/GenBank/DDBJ whole genome shotgun (WGS) entry which is preliminary data.</text>
</comment>
<dbReference type="PANTHER" id="PTHR47963:SF8">
    <property type="entry name" value="ATP-DEPENDENT RNA HELICASE DEAD"/>
    <property type="match status" value="1"/>
</dbReference>
<dbReference type="FunFam" id="3.40.50.300:FF:000108">
    <property type="entry name" value="ATP-dependent RNA helicase RhlE"/>
    <property type="match status" value="1"/>
</dbReference>
<evidence type="ECO:0000256" key="6">
    <source>
        <dbReference type="ARBA" id="ARBA00022840"/>
    </source>
</evidence>
<evidence type="ECO:0000256" key="10">
    <source>
        <dbReference type="PROSITE-ProRule" id="PRU00552"/>
    </source>
</evidence>
<dbReference type="GO" id="GO:0016787">
    <property type="term" value="F:hydrolase activity"/>
    <property type="evidence" value="ECO:0007669"/>
    <property type="project" value="UniProtKB-KW"/>
</dbReference>
<evidence type="ECO:0000256" key="1">
    <source>
        <dbReference type="ARBA" id="ARBA00012552"/>
    </source>
</evidence>
<protein>
    <recommendedName>
        <fullName evidence="9">ATP-dependent RNA helicase CshA</fullName>
        <ecNumber evidence="1">3.6.4.13</ecNumber>
    </recommendedName>
</protein>
<dbReference type="GO" id="GO:0009409">
    <property type="term" value="P:response to cold"/>
    <property type="evidence" value="ECO:0007669"/>
    <property type="project" value="TreeGrafter"/>
</dbReference>
<feature type="domain" description="Helicase C-terminal" evidence="14">
    <location>
        <begin position="231"/>
        <end position="391"/>
    </location>
</feature>
<comment type="catalytic activity">
    <reaction evidence="8">
        <text>ATP + H2O = ADP + phosphate + H(+)</text>
        <dbReference type="Rhea" id="RHEA:13065"/>
        <dbReference type="ChEBI" id="CHEBI:15377"/>
        <dbReference type="ChEBI" id="CHEBI:15378"/>
        <dbReference type="ChEBI" id="CHEBI:30616"/>
        <dbReference type="ChEBI" id="CHEBI:43474"/>
        <dbReference type="ChEBI" id="CHEBI:456216"/>
        <dbReference type="EC" id="3.6.4.13"/>
    </reaction>
</comment>
<evidence type="ECO:0000256" key="12">
    <source>
        <dbReference type="SAM" id="MobiDB-lite"/>
    </source>
</evidence>
<feature type="domain" description="DEAD-box RNA helicase Q" evidence="15">
    <location>
        <begin position="17"/>
        <end position="45"/>
    </location>
</feature>
<comment type="similarity">
    <text evidence="7 11">Belongs to the DEAD box helicase family.</text>
</comment>
<dbReference type="EMBL" id="ACLK02000002">
    <property type="protein sequence ID" value="EFY08617.1"/>
    <property type="molecule type" value="Genomic_DNA"/>
</dbReference>
<keyword evidence="3 11" id="KW-0547">Nucleotide-binding</keyword>
<dbReference type="InterPro" id="IPR005580">
    <property type="entry name" value="DbpA/CsdA_RNA-bd_dom"/>
</dbReference>
<feature type="region of interest" description="Disordered" evidence="12">
    <location>
        <begin position="538"/>
        <end position="594"/>
    </location>
</feature>
<evidence type="ECO:0000313" key="17">
    <source>
        <dbReference type="Proteomes" id="UP000003028"/>
    </source>
</evidence>
<keyword evidence="2" id="KW-0963">Cytoplasm</keyword>